<dbReference type="STRING" id="93064.BRX40_15905"/>
<dbReference type="GeneID" id="44134047"/>
<gene>
    <name evidence="1" type="ORF">BRX40_15905</name>
    <name evidence="2" type="ORF">CA257_05090</name>
</gene>
<accession>A0A1L6JCN6</accession>
<keyword evidence="3" id="KW-1185">Reference proteome</keyword>
<dbReference type="Gene3D" id="3.40.50.150">
    <property type="entry name" value="Vaccinia Virus protein VP39"/>
    <property type="match status" value="1"/>
</dbReference>
<dbReference type="KEGG" id="skr:BRX40_15905"/>
<evidence type="ECO:0000313" key="2">
    <source>
        <dbReference type="EMBL" id="RSV06279.1"/>
    </source>
</evidence>
<dbReference type="InterPro" id="IPR029063">
    <property type="entry name" value="SAM-dependent_MTases_sf"/>
</dbReference>
<dbReference type="EMBL" id="QQWO01000003">
    <property type="protein sequence ID" value="RSV06279.1"/>
    <property type="molecule type" value="Genomic_DNA"/>
</dbReference>
<reference evidence="2 4" key="3">
    <citation type="submission" date="2018-07" db="EMBL/GenBank/DDBJ databases">
        <title>Genomic and Epidemiologic Investigation of an Indolent Hospital Outbreak.</title>
        <authorList>
            <person name="Johnson R.C."/>
            <person name="Deming C."/>
            <person name="Conlan S."/>
            <person name="Zellmer C.J."/>
            <person name="Michelin A.V."/>
            <person name="Lee-Lin S."/>
            <person name="Thomas P.J."/>
            <person name="Park M."/>
            <person name="Weingarten R.A."/>
            <person name="Less J."/>
            <person name="Dekker J.P."/>
            <person name="Frank K.M."/>
            <person name="Musser K.A."/>
            <person name="Mcquiston J.R."/>
            <person name="Henderson D.K."/>
            <person name="Lau A.F."/>
            <person name="Palmore T.N."/>
            <person name="Segre J.A."/>
        </authorList>
    </citation>
    <scope>NUCLEOTIDE SEQUENCE [LARGE SCALE GENOMIC DNA]</scope>
    <source>
        <strain evidence="2 4">SK-NIH.Env10_0317</strain>
    </source>
</reference>
<dbReference type="OrthoDB" id="5120740at2"/>
<proteinExistence type="predicted"/>
<dbReference type="SUPFAM" id="SSF53335">
    <property type="entry name" value="S-adenosyl-L-methionine-dependent methyltransferases"/>
    <property type="match status" value="1"/>
</dbReference>
<reference evidence="3" key="2">
    <citation type="submission" date="2016-12" db="EMBL/GenBank/DDBJ databases">
        <title>Whole genome sequencing of Sphingomonas sp. ABOJV.</title>
        <authorList>
            <person name="Conlan S."/>
            <person name="Thomas P.J."/>
            <person name="Mullikin J."/>
            <person name="Palmore T.N."/>
            <person name="Frank K.M."/>
            <person name="Segre J.A."/>
        </authorList>
    </citation>
    <scope>NUCLEOTIDE SEQUENCE [LARGE SCALE GENOMIC DNA]</scope>
    <source>
        <strain evidence="3">ABOJV</strain>
    </source>
</reference>
<sequence length="282" mass="30820">MHRASAFFSAAPEDITPRDEARFFGLLKTANNTFKRTGASRLAGVDAALIAALANHNCRVDTVLDLGISSGVTTLELMTALRAAGHPARVTGTDRSVRARLVPLPHGCRALVEPCGHVLQYEVLGRAIRPWERRLDRWTGMALARALVEWRLRDPAIAHAAAGDGLEVALLTPRLRRSGAFQWREDDITQRNEALIGRFDLVRAANLLNRHYFEPAVLRAAVANAIAYLSGPGAWLLVLRTHGAADHRGTLFRMDDAMRLSVVERFGRGSEVEALVLELGGG</sequence>
<name>A0A1L6JCN6_9SPHN</name>
<reference evidence="1" key="1">
    <citation type="submission" date="2016-12" db="EMBL/GenBank/DDBJ databases">
        <title>Whole genome sequencing of Sphingomonas koreensis.</title>
        <authorList>
            <person name="Conlan S."/>
            <person name="Thomas P.J."/>
            <person name="Mullikin J."/>
            <person name="Palmore T.N."/>
            <person name="Frank K.M."/>
            <person name="Segre J.A."/>
        </authorList>
    </citation>
    <scope>NUCLEOTIDE SEQUENCE</scope>
    <source>
        <strain evidence="1">ABOJV</strain>
    </source>
</reference>
<dbReference type="AlphaFoldDB" id="A0A1L6JCN6"/>
<evidence type="ECO:0000313" key="3">
    <source>
        <dbReference type="Proteomes" id="UP000185161"/>
    </source>
</evidence>
<dbReference type="Proteomes" id="UP000185161">
    <property type="component" value="Chromosome"/>
</dbReference>
<protein>
    <submittedName>
        <fullName evidence="1">Uncharacterized protein</fullName>
    </submittedName>
</protein>
<dbReference type="RefSeq" id="WP_075152267.1">
    <property type="nucleotide sequence ID" value="NZ_CP018820.1"/>
</dbReference>
<evidence type="ECO:0000313" key="1">
    <source>
        <dbReference type="EMBL" id="APR53711.1"/>
    </source>
</evidence>
<dbReference type="EMBL" id="CP018820">
    <property type="protein sequence ID" value="APR53711.1"/>
    <property type="molecule type" value="Genomic_DNA"/>
</dbReference>
<dbReference type="Proteomes" id="UP000286681">
    <property type="component" value="Unassembled WGS sequence"/>
</dbReference>
<evidence type="ECO:0000313" key="4">
    <source>
        <dbReference type="Proteomes" id="UP000286681"/>
    </source>
</evidence>
<organism evidence="1 3">
    <name type="scientific">Sphingomonas koreensis</name>
    <dbReference type="NCBI Taxonomy" id="93064"/>
    <lineage>
        <taxon>Bacteria</taxon>
        <taxon>Pseudomonadati</taxon>
        <taxon>Pseudomonadota</taxon>
        <taxon>Alphaproteobacteria</taxon>
        <taxon>Sphingomonadales</taxon>
        <taxon>Sphingomonadaceae</taxon>
        <taxon>Sphingomonas</taxon>
    </lineage>
</organism>